<sequence length="223" mass="25106">MIITNILKMRFDNAMEIDPVTAKTKRVFDIALSLVGLGLTLPLFPIIALAIKLDSPGPVLFSQMRIGRAMPDRSLIFNMLKFRTMRTDAEAMSGATWATKQDPRVTRIGRFLRKTRLDELPQFINVLKGDMSLIGPRPERPGFYQKLETAIPYFAERTYGVLPGITGLAQVNQGYDTCIDDVRSKVGFDHSYALALTSPLSWFKMDCYIMFKTIVVMVCGRGQ</sequence>
<keyword evidence="2" id="KW-0472">Membrane</keyword>
<evidence type="ECO:0000259" key="3">
    <source>
        <dbReference type="Pfam" id="PF02397"/>
    </source>
</evidence>
<feature type="domain" description="Bacterial sugar transferase" evidence="3">
    <location>
        <begin position="25"/>
        <end position="218"/>
    </location>
</feature>
<dbReference type="GO" id="GO:0016780">
    <property type="term" value="F:phosphotransferase activity, for other substituted phosphate groups"/>
    <property type="evidence" value="ECO:0007669"/>
    <property type="project" value="TreeGrafter"/>
</dbReference>
<feature type="transmembrane region" description="Helical" evidence="2">
    <location>
        <begin position="30"/>
        <end position="51"/>
    </location>
</feature>
<gene>
    <name evidence="4" type="ORF">ATN88_16665</name>
</gene>
<name>A0A135IDM4_9GAMM</name>
<dbReference type="STRING" id="294935.ATN88_16665"/>
<dbReference type="InterPro" id="IPR003362">
    <property type="entry name" value="Bact_transf"/>
</dbReference>
<dbReference type="EMBL" id="LNTY01000004">
    <property type="protein sequence ID" value="KXF83505.1"/>
    <property type="molecule type" value="Genomic_DNA"/>
</dbReference>
<organism evidence="4 5">
    <name type="scientific">Enterovibrio coralii</name>
    <dbReference type="NCBI Taxonomy" id="294935"/>
    <lineage>
        <taxon>Bacteria</taxon>
        <taxon>Pseudomonadati</taxon>
        <taxon>Pseudomonadota</taxon>
        <taxon>Gammaproteobacteria</taxon>
        <taxon>Vibrionales</taxon>
        <taxon>Vibrionaceae</taxon>
        <taxon>Enterovibrio</taxon>
    </lineage>
</organism>
<protein>
    <submittedName>
        <fullName evidence="4">Sugar transferase</fullName>
    </submittedName>
</protein>
<dbReference type="AlphaFoldDB" id="A0A135IDM4"/>
<keyword evidence="5" id="KW-1185">Reference proteome</keyword>
<reference evidence="4 5" key="1">
    <citation type="submission" date="2015-11" db="EMBL/GenBank/DDBJ databases">
        <title>Genomic Taxonomy of the Vibrionaceae.</title>
        <authorList>
            <person name="Gomez-Gil B."/>
            <person name="Enciso-Ibarra J."/>
        </authorList>
    </citation>
    <scope>NUCLEOTIDE SEQUENCE [LARGE SCALE GENOMIC DNA]</scope>
    <source>
        <strain evidence="4 5">CAIM 912</strain>
    </source>
</reference>
<evidence type="ECO:0000313" key="4">
    <source>
        <dbReference type="EMBL" id="KXF83505.1"/>
    </source>
</evidence>
<dbReference type="PANTHER" id="PTHR30576:SF0">
    <property type="entry name" value="UNDECAPRENYL-PHOSPHATE N-ACETYLGALACTOSAMINYL 1-PHOSPHATE TRANSFERASE-RELATED"/>
    <property type="match status" value="1"/>
</dbReference>
<keyword evidence="2" id="KW-0812">Transmembrane</keyword>
<comment type="caution">
    <text evidence="4">The sequence shown here is derived from an EMBL/GenBank/DDBJ whole genome shotgun (WGS) entry which is preliminary data.</text>
</comment>
<evidence type="ECO:0000256" key="1">
    <source>
        <dbReference type="ARBA" id="ARBA00006464"/>
    </source>
</evidence>
<evidence type="ECO:0000313" key="5">
    <source>
        <dbReference type="Proteomes" id="UP000070529"/>
    </source>
</evidence>
<dbReference type="PANTHER" id="PTHR30576">
    <property type="entry name" value="COLANIC BIOSYNTHESIS UDP-GLUCOSE LIPID CARRIER TRANSFERASE"/>
    <property type="match status" value="1"/>
</dbReference>
<proteinExistence type="inferred from homology"/>
<comment type="similarity">
    <text evidence="1">Belongs to the bacterial sugar transferase family.</text>
</comment>
<evidence type="ECO:0000256" key="2">
    <source>
        <dbReference type="SAM" id="Phobius"/>
    </source>
</evidence>
<dbReference type="Pfam" id="PF02397">
    <property type="entry name" value="Bac_transf"/>
    <property type="match status" value="1"/>
</dbReference>
<keyword evidence="2" id="KW-1133">Transmembrane helix</keyword>
<keyword evidence="4" id="KW-0808">Transferase</keyword>
<accession>A0A135IDM4</accession>
<dbReference type="Proteomes" id="UP000070529">
    <property type="component" value="Unassembled WGS sequence"/>
</dbReference>